<keyword evidence="2" id="KW-1185">Reference proteome</keyword>
<proteinExistence type="predicted"/>
<organism evidence="1 2">
    <name type="scientific">Jiangella asiatica</name>
    <dbReference type="NCBI Taxonomy" id="2530372"/>
    <lineage>
        <taxon>Bacteria</taxon>
        <taxon>Bacillati</taxon>
        <taxon>Actinomycetota</taxon>
        <taxon>Actinomycetes</taxon>
        <taxon>Jiangellales</taxon>
        <taxon>Jiangellaceae</taxon>
        <taxon>Jiangella</taxon>
    </lineage>
</organism>
<dbReference type="InParanoid" id="A0A4R5CG31"/>
<dbReference type="PANTHER" id="PTHR36454">
    <property type="entry name" value="LMO2823 PROTEIN"/>
    <property type="match status" value="1"/>
</dbReference>
<gene>
    <name evidence="1" type="ORF">E1269_27240</name>
</gene>
<evidence type="ECO:0000313" key="2">
    <source>
        <dbReference type="Proteomes" id="UP000294739"/>
    </source>
</evidence>
<dbReference type="OrthoDB" id="9781616at2"/>
<dbReference type="AlphaFoldDB" id="A0A4R5CG31"/>
<comment type="caution">
    <text evidence="1">The sequence shown here is derived from an EMBL/GenBank/DDBJ whole genome shotgun (WGS) entry which is preliminary data.</text>
</comment>
<dbReference type="Proteomes" id="UP000294739">
    <property type="component" value="Unassembled WGS sequence"/>
</dbReference>
<protein>
    <submittedName>
        <fullName evidence="1">DUF1015 domain-containing protein</fullName>
    </submittedName>
</protein>
<dbReference type="PANTHER" id="PTHR36454:SF1">
    <property type="entry name" value="DUF1015 DOMAIN-CONTAINING PROTEIN"/>
    <property type="match status" value="1"/>
</dbReference>
<name>A0A4R5CG31_9ACTN</name>
<sequence>MRMVSDARRALRLMPFRAISYAPGTDLAAVICPPYDVIGSRALEEFEAADPHNIVHLTLPRPGAADGDRYLFAAEQLRRWRRAGVLRRDTSPALYVYEHRTATGAAAIGLVGGVGLDGPILPHENTFPGPVADRAALMTATRAQFEPILLTYDGDGAASDVVDAAAAAAPDLEVSVGADVHRIWRVSDADSLTDVSADLADRSALIADGHHRFAAYRAVHAAHPHEPGSGYGLALLVDATRHPLELRGVHRSIAGLSFDDAVAGAAKGFDVVPLAASDDPLGRLSVEGSTAFLVGTGDRRVLLRSARPGVLDDAIPAGRPDRWRHLDSAVLVDVVLAHLWNIDDADERVSYHHDIGDALRMSQRTGGVAVLVRPPALADVLALADGGARMPRKSTSFGPKPWTGLLMRDLAADDT</sequence>
<dbReference type="EMBL" id="SMKZ01000059">
    <property type="protein sequence ID" value="TDD99108.1"/>
    <property type="molecule type" value="Genomic_DNA"/>
</dbReference>
<dbReference type="Pfam" id="PF06245">
    <property type="entry name" value="DUF1015"/>
    <property type="match status" value="1"/>
</dbReference>
<dbReference type="PIRSF" id="PIRSF033563">
    <property type="entry name" value="UCP033563"/>
    <property type="match status" value="1"/>
</dbReference>
<dbReference type="InterPro" id="IPR008323">
    <property type="entry name" value="UCP033563"/>
</dbReference>
<reference evidence="1 2" key="1">
    <citation type="submission" date="2019-03" db="EMBL/GenBank/DDBJ databases">
        <title>Draft genome sequences of novel Actinobacteria.</title>
        <authorList>
            <person name="Sahin N."/>
            <person name="Ay H."/>
            <person name="Saygin H."/>
        </authorList>
    </citation>
    <scope>NUCLEOTIDE SEQUENCE [LARGE SCALE GENOMIC DNA]</scope>
    <source>
        <strain evidence="1 2">5K138</strain>
    </source>
</reference>
<evidence type="ECO:0000313" key="1">
    <source>
        <dbReference type="EMBL" id="TDD99108.1"/>
    </source>
</evidence>
<accession>A0A4R5CG31</accession>